<name>A0A8H6WKZ5_9AGAR</name>
<evidence type="ECO:0000259" key="1">
    <source>
        <dbReference type="Pfam" id="PF01636"/>
    </source>
</evidence>
<dbReference type="GO" id="GO:0004672">
    <property type="term" value="F:protein kinase activity"/>
    <property type="evidence" value="ECO:0007669"/>
    <property type="project" value="InterPro"/>
</dbReference>
<accession>A0A8H6WKZ5</accession>
<organism evidence="2 3">
    <name type="scientific">Mycena indigotica</name>
    <dbReference type="NCBI Taxonomy" id="2126181"/>
    <lineage>
        <taxon>Eukaryota</taxon>
        <taxon>Fungi</taxon>
        <taxon>Dikarya</taxon>
        <taxon>Basidiomycota</taxon>
        <taxon>Agaricomycotina</taxon>
        <taxon>Agaricomycetes</taxon>
        <taxon>Agaricomycetidae</taxon>
        <taxon>Agaricales</taxon>
        <taxon>Marasmiineae</taxon>
        <taxon>Mycenaceae</taxon>
        <taxon>Mycena</taxon>
    </lineage>
</organism>
<evidence type="ECO:0000313" key="2">
    <source>
        <dbReference type="EMBL" id="KAF7316269.1"/>
    </source>
</evidence>
<dbReference type="GeneID" id="59340898"/>
<gene>
    <name evidence="2" type="ORF">MIND_00145600</name>
</gene>
<dbReference type="InterPro" id="IPR002575">
    <property type="entry name" value="Aminoglycoside_PTrfase"/>
</dbReference>
<dbReference type="Gene3D" id="1.10.510.10">
    <property type="entry name" value="Transferase(Phosphotransferase) domain 1"/>
    <property type="match status" value="1"/>
</dbReference>
<proteinExistence type="predicted"/>
<reference evidence="2" key="1">
    <citation type="submission" date="2020-05" db="EMBL/GenBank/DDBJ databases">
        <title>Mycena genomes resolve the evolution of fungal bioluminescence.</title>
        <authorList>
            <person name="Tsai I.J."/>
        </authorList>
    </citation>
    <scope>NUCLEOTIDE SEQUENCE</scope>
    <source>
        <strain evidence="2">171206Taipei</strain>
    </source>
</reference>
<dbReference type="InterPro" id="IPR011009">
    <property type="entry name" value="Kinase-like_dom_sf"/>
</dbReference>
<evidence type="ECO:0000313" key="3">
    <source>
        <dbReference type="Proteomes" id="UP000636479"/>
    </source>
</evidence>
<comment type="caution">
    <text evidence="2">The sequence shown here is derived from an EMBL/GenBank/DDBJ whole genome shotgun (WGS) entry which is preliminary data.</text>
</comment>
<keyword evidence="3" id="KW-1185">Reference proteome</keyword>
<dbReference type="EMBL" id="JACAZF010000001">
    <property type="protein sequence ID" value="KAF7316269.1"/>
    <property type="molecule type" value="Genomic_DNA"/>
</dbReference>
<dbReference type="Pfam" id="PF01636">
    <property type="entry name" value="APH"/>
    <property type="match status" value="1"/>
</dbReference>
<dbReference type="PROSITE" id="PS00109">
    <property type="entry name" value="PROTEIN_KINASE_TYR"/>
    <property type="match status" value="1"/>
</dbReference>
<dbReference type="AlphaFoldDB" id="A0A8H6WKZ5"/>
<feature type="domain" description="Aminoglycoside phosphotransferase" evidence="1">
    <location>
        <begin position="314"/>
        <end position="358"/>
    </location>
</feature>
<protein>
    <recommendedName>
        <fullName evidence="1">Aminoglycoside phosphotransferase domain-containing protein</fullName>
    </recommendedName>
</protein>
<dbReference type="RefSeq" id="XP_037226292.1">
    <property type="nucleotide sequence ID" value="XM_037358382.1"/>
</dbReference>
<dbReference type="OrthoDB" id="3250441at2759"/>
<dbReference type="SUPFAM" id="SSF56112">
    <property type="entry name" value="Protein kinase-like (PK-like)"/>
    <property type="match status" value="1"/>
</dbReference>
<dbReference type="Proteomes" id="UP000636479">
    <property type="component" value="Unassembled WGS sequence"/>
</dbReference>
<sequence length="411" mass="46355">MKVQKLADAITIEATTFHADDNLMKKAIRPKIAALQSDGIHSAECKTSLRRVLVNAPLNLHEGRVDGYMTYDTFVTQYDQDKLVSEGDEVHQAAQGAQKFIEYFLRQGSLPQRRGLSYPAVITTIRRHVLTVSFFIRITEPGASEATDRYEWSYDRVASINLRPPGTSTKLNDQHSLRLALFFTRINALNVLISRHYRTATAATSTTYWPLCKEAMCSNDAFSLVYQSRINPKDPRTFYAMYKPTSDDHLQPRVVVCKLISSRYGSALHTHLAKHQLAPSLLHLNPLPTPLNFRLVVMDKIDAICETTGSNVNGERRQQLTRLLEILRLSGLVHGDLRPQNILFSTDGVKIIDFDWAGADGTSYYPLNLNETLVWHKGVKGGSAMQHEHDRFQVDLLLNPDGVHSVDLKND</sequence>
<dbReference type="InterPro" id="IPR008266">
    <property type="entry name" value="Tyr_kinase_AS"/>
</dbReference>